<dbReference type="WBParaSite" id="PSAMB.scaffold1167size35082.g11416.t1">
    <property type="protein sequence ID" value="PSAMB.scaffold1167size35082.g11416.t1"/>
    <property type="gene ID" value="PSAMB.scaffold1167size35082.g11416"/>
</dbReference>
<sequence length="393" mass="43858">MDGFWLFEGLEEEPYGLLPLANLSAKGGPTSTKGLERVASYQFYLGDQSASIVVPGLPRESFYFAGGRLRQDEGVVIYDLNHFKVPTGPLDPMILAAKQTAEKQKKPIDFSQYDFITDAVNLQKLFAFCQEAGDGLFRIDCERVGKTILMSRMEASDLMEVAHVTFDHSLKAKSTKGRAKVTEGPFFQLVSYQFGQFKMLVRYEVDCADYAAIGQASAPTPATDSTNGSIPEKQPFAENPDIVYMDYGEAKKQLPLQLLTTYPEGAGFPFFTWAQMFFSCADQLMIGWFKGNGDFRKPSLYALQDINKMMKPLPYVPLSKVHDCLVKISKFLTKNDPQFRIGLVWKGKPHLEIYEKKMENTGAVSPAVREYLQSQMPPDDVETAEAAAEPASS</sequence>
<reference evidence="2" key="1">
    <citation type="submission" date="2022-11" db="UniProtKB">
        <authorList>
            <consortium name="WormBaseParasite"/>
        </authorList>
    </citation>
    <scope>IDENTIFICATION</scope>
</reference>
<organism evidence="1 2">
    <name type="scientific">Plectus sambesii</name>
    <dbReference type="NCBI Taxonomy" id="2011161"/>
    <lineage>
        <taxon>Eukaryota</taxon>
        <taxon>Metazoa</taxon>
        <taxon>Ecdysozoa</taxon>
        <taxon>Nematoda</taxon>
        <taxon>Chromadorea</taxon>
        <taxon>Plectida</taxon>
        <taxon>Plectina</taxon>
        <taxon>Plectoidea</taxon>
        <taxon>Plectidae</taxon>
        <taxon>Plectus</taxon>
    </lineage>
</organism>
<evidence type="ECO:0000313" key="1">
    <source>
        <dbReference type="Proteomes" id="UP000887566"/>
    </source>
</evidence>
<dbReference type="AlphaFoldDB" id="A0A914URQ9"/>
<dbReference type="PANTHER" id="PTHR35179">
    <property type="entry name" value="PROTEIN CBG02620"/>
    <property type="match status" value="1"/>
</dbReference>
<dbReference type="PANTHER" id="PTHR35179:SF2">
    <property type="entry name" value="START DOMAIN-CONTAINING PROTEIN"/>
    <property type="match status" value="1"/>
</dbReference>
<protein>
    <submittedName>
        <fullName evidence="2">Decapping nuclease</fullName>
    </submittedName>
</protein>
<evidence type="ECO:0000313" key="2">
    <source>
        <dbReference type="WBParaSite" id="PSAMB.scaffold1167size35082.g11416.t1"/>
    </source>
</evidence>
<proteinExistence type="predicted"/>
<accession>A0A914URQ9</accession>
<name>A0A914URQ9_9BILA</name>
<keyword evidence="1" id="KW-1185">Reference proteome</keyword>
<dbReference type="Proteomes" id="UP000887566">
    <property type="component" value="Unplaced"/>
</dbReference>